<protein>
    <submittedName>
        <fullName evidence="2">Membrane protein</fullName>
    </submittedName>
</protein>
<dbReference type="EMBL" id="AP025523">
    <property type="protein sequence ID" value="BDE05823.1"/>
    <property type="molecule type" value="Genomic_DNA"/>
</dbReference>
<feature type="transmembrane region" description="Helical" evidence="1">
    <location>
        <begin position="25"/>
        <end position="46"/>
    </location>
</feature>
<evidence type="ECO:0000313" key="2">
    <source>
        <dbReference type="EMBL" id="BDE05823.1"/>
    </source>
</evidence>
<feature type="transmembrane region" description="Helical" evidence="1">
    <location>
        <begin position="113"/>
        <end position="134"/>
    </location>
</feature>
<keyword evidence="1" id="KW-0812">Transmembrane</keyword>
<organism evidence="2 3">
    <name type="scientific">Vulcanimicrobium alpinum</name>
    <dbReference type="NCBI Taxonomy" id="3016050"/>
    <lineage>
        <taxon>Bacteria</taxon>
        <taxon>Bacillati</taxon>
        <taxon>Vulcanimicrobiota</taxon>
        <taxon>Vulcanimicrobiia</taxon>
        <taxon>Vulcanimicrobiales</taxon>
        <taxon>Vulcanimicrobiaceae</taxon>
        <taxon>Vulcanimicrobium</taxon>
    </lineage>
</organism>
<proteinExistence type="predicted"/>
<gene>
    <name evidence="2" type="ORF">WPS_10990</name>
</gene>
<name>A0AAN1XUP7_UNVUL</name>
<accession>A0AAN1XUP7</accession>
<feature type="transmembrane region" description="Helical" evidence="1">
    <location>
        <begin position="58"/>
        <end position="77"/>
    </location>
</feature>
<sequence>MVTLLLALGIGVVSGLRTFTGLAAVTLARGGIAGIVLAIAAVGEYIADAMPWIPSRTALPSIVIRPLSGAIAGWLIAADHGGSAVAGAVAGIAGALAGTYGGHSGRLVLIERIGAFPAAIAEDVVAIALAAFLVTR</sequence>
<keyword evidence="1" id="KW-0472">Membrane</keyword>
<feature type="transmembrane region" description="Helical" evidence="1">
    <location>
        <begin position="83"/>
        <end position="101"/>
    </location>
</feature>
<keyword evidence="1" id="KW-1133">Transmembrane helix</keyword>
<dbReference type="KEGG" id="vab:WPS_10990"/>
<dbReference type="RefSeq" id="WP_317996843.1">
    <property type="nucleotide sequence ID" value="NZ_AP025523.1"/>
</dbReference>
<evidence type="ECO:0000256" key="1">
    <source>
        <dbReference type="SAM" id="Phobius"/>
    </source>
</evidence>
<dbReference type="Proteomes" id="UP001317532">
    <property type="component" value="Chromosome"/>
</dbReference>
<dbReference type="AlphaFoldDB" id="A0AAN1XUP7"/>
<reference evidence="2 3" key="1">
    <citation type="journal article" date="2022" name="ISME Commun">
        <title>Vulcanimicrobium alpinus gen. nov. sp. nov., the first cultivated representative of the candidate phylum 'Eremiobacterota', is a metabolically versatile aerobic anoxygenic phototroph.</title>
        <authorList>
            <person name="Yabe S."/>
            <person name="Muto K."/>
            <person name="Abe K."/>
            <person name="Yokota A."/>
            <person name="Staudigel H."/>
            <person name="Tebo B.M."/>
        </authorList>
    </citation>
    <scope>NUCLEOTIDE SEQUENCE [LARGE SCALE GENOMIC DNA]</scope>
    <source>
        <strain evidence="2 3">WC8-2</strain>
    </source>
</reference>
<keyword evidence="3" id="KW-1185">Reference proteome</keyword>
<evidence type="ECO:0000313" key="3">
    <source>
        <dbReference type="Proteomes" id="UP001317532"/>
    </source>
</evidence>